<evidence type="ECO:0000256" key="3">
    <source>
        <dbReference type="ARBA" id="ARBA00022448"/>
    </source>
</evidence>
<evidence type="ECO:0000256" key="5">
    <source>
        <dbReference type="ARBA" id="ARBA00022692"/>
    </source>
</evidence>
<comment type="similarity">
    <text evidence="2">Belongs to the binding-protein-dependent transport system permease family. FecCD subfamily.</text>
</comment>
<evidence type="ECO:0000256" key="6">
    <source>
        <dbReference type="ARBA" id="ARBA00022989"/>
    </source>
</evidence>
<name>A0AA37T3R4_9GAMM</name>
<keyword evidence="7 8" id="KW-0472">Membrane</keyword>
<protein>
    <submittedName>
        <fullName evidence="9">Ferric enterobactin transporter FepG</fullName>
    </submittedName>
</protein>
<evidence type="ECO:0000256" key="2">
    <source>
        <dbReference type="ARBA" id="ARBA00007935"/>
    </source>
</evidence>
<evidence type="ECO:0000256" key="4">
    <source>
        <dbReference type="ARBA" id="ARBA00022475"/>
    </source>
</evidence>
<keyword evidence="6 8" id="KW-1133">Transmembrane helix</keyword>
<gene>
    <name evidence="9" type="primary">fepG</name>
    <name evidence="9" type="ORF">GCM10007877_19200</name>
</gene>
<evidence type="ECO:0000313" key="9">
    <source>
        <dbReference type="EMBL" id="GLS26205.1"/>
    </source>
</evidence>
<comment type="subcellular location">
    <subcellularLocation>
        <location evidence="1">Cell membrane</location>
        <topology evidence="1">Multi-pass membrane protein</topology>
    </subcellularLocation>
</comment>
<evidence type="ECO:0000256" key="7">
    <source>
        <dbReference type="ARBA" id="ARBA00023136"/>
    </source>
</evidence>
<feature type="transmembrane region" description="Helical" evidence="8">
    <location>
        <begin position="137"/>
        <end position="157"/>
    </location>
</feature>
<dbReference type="CDD" id="cd06550">
    <property type="entry name" value="TM_ABC_iron-siderophores_like"/>
    <property type="match status" value="1"/>
</dbReference>
<comment type="caution">
    <text evidence="9">The sequence shown here is derived from an EMBL/GenBank/DDBJ whole genome shotgun (WGS) entry which is preliminary data.</text>
</comment>
<dbReference type="GO" id="GO:0022857">
    <property type="term" value="F:transmembrane transporter activity"/>
    <property type="evidence" value="ECO:0007669"/>
    <property type="project" value="InterPro"/>
</dbReference>
<keyword evidence="5 8" id="KW-0812">Transmembrane</keyword>
<feature type="transmembrane region" description="Helical" evidence="8">
    <location>
        <begin position="78"/>
        <end position="99"/>
    </location>
</feature>
<keyword evidence="4" id="KW-1003">Cell membrane</keyword>
<feature type="transmembrane region" description="Helical" evidence="8">
    <location>
        <begin position="253"/>
        <end position="273"/>
    </location>
</feature>
<proteinExistence type="inferred from homology"/>
<evidence type="ECO:0000256" key="8">
    <source>
        <dbReference type="SAM" id="Phobius"/>
    </source>
</evidence>
<dbReference type="GO" id="GO:0005886">
    <property type="term" value="C:plasma membrane"/>
    <property type="evidence" value="ECO:0007669"/>
    <property type="project" value="UniProtKB-SubCell"/>
</dbReference>
<dbReference type="Proteomes" id="UP001156870">
    <property type="component" value="Unassembled WGS sequence"/>
</dbReference>
<dbReference type="GO" id="GO:0033214">
    <property type="term" value="P:siderophore-iron import into cell"/>
    <property type="evidence" value="ECO:0007669"/>
    <property type="project" value="TreeGrafter"/>
</dbReference>
<feature type="transmembrane region" description="Helical" evidence="8">
    <location>
        <begin position="293"/>
        <end position="313"/>
    </location>
</feature>
<dbReference type="PANTHER" id="PTHR30472:SF24">
    <property type="entry name" value="FERRIC ENTEROBACTIN TRANSPORT SYSTEM PERMEASE PROTEIN FEPG"/>
    <property type="match status" value="1"/>
</dbReference>
<feature type="transmembrane region" description="Helical" evidence="8">
    <location>
        <begin position="164"/>
        <end position="183"/>
    </location>
</feature>
<feature type="transmembrane region" description="Helical" evidence="8">
    <location>
        <begin position="209"/>
        <end position="227"/>
    </location>
</feature>
<feature type="transmembrane region" description="Helical" evidence="8">
    <location>
        <begin position="320"/>
        <end position="340"/>
    </location>
</feature>
<dbReference type="InterPro" id="IPR000522">
    <property type="entry name" value="ABC_transptr_permease_BtuC"/>
</dbReference>
<keyword evidence="3" id="KW-0813">Transport</keyword>
<organism evidence="9 10">
    <name type="scientific">Marinibactrum halimedae</name>
    <dbReference type="NCBI Taxonomy" id="1444977"/>
    <lineage>
        <taxon>Bacteria</taxon>
        <taxon>Pseudomonadati</taxon>
        <taxon>Pseudomonadota</taxon>
        <taxon>Gammaproteobacteria</taxon>
        <taxon>Cellvibrionales</taxon>
        <taxon>Cellvibrionaceae</taxon>
        <taxon>Marinibactrum</taxon>
    </lineage>
</organism>
<dbReference type="AlphaFoldDB" id="A0AA37T3R4"/>
<feature type="transmembrane region" description="Helical" evidence="8">
    <location>
        <begin position="111"/>
        <end position="131"/>
    </location>
</feature>
<dbReference type="InterPro" id="IPR037294">
    <property type="entry name" value="ABC_BtuC-like"/>
</dbReference>
<evidence type="ECO:0000313" key="10">
    <source>
        <dbReference type="Proteomes" id="UP001156870"/>
    </source>
</evidence>
<keyword evidence="10" id="KW-1185">Reference proteome</keyword>
<dbReference type="EMBL" id="BSPD01000042">
    <property type="protein sequence ID" value="GLS26205.1"/>
    <property type="molecule type" value="Genomic_DNA"/>
</dbReference>
<dbReference type="SUPFAM" id="SSF81345">
    <property type="entry name" value="ABC transporter involved in vitamin B12 uptake, BtuC"/>
    <property type="match status" value="1"/>
</dbReference>
<evidence type="ECO:0000256" key="1">
    <source>
        <dbReference type="ARBA" id="ARBA00004651"/>
    </source>
</evidence>
<dbReference type="RefSeq" id="WP_232592514.1">
    <property type="nucleotide sequence ID" value="NZ_BSPD01000042.1"/>
</dbReference>
<reference evidence="9 10" key="1">
    <citation type="journal article" date="2014" name="Int. J. Syst. Evol. Microbiol.">
        <title>Complete genome sequence of Corynebacterium casei LMG S-19264T (=DSM 44701T), isolated from a smear-ripened cheese.</title>
        <authorList>
            <consortium name="US DOE Joint Genome Institute (JGI-PGF)"/>
            <person name="Walter F."/>
            <person name="Albersmeier A."/>
            <person name="Kalinowski J."/>
            <person name="Ruckert C."/>
        </authorList>
    </citation>
    <scope>NUCLEOTIDE SEQUENCE [LARGE SCALE GENOMIC DNA]</scope>
    <source>
        <strain evidence="9 10">NBRC 110095</strain>
    </source>
</reference>
<dbReference type="PANTHER" id="PTHR30472">
    <property type="entry name" value="FERRIC ENTEROBACTIN TRANSPORT SYSTEM PERMEASE PROTEIN"/>
    <property type="match status" value="1"/>
</dbReference>
<dbReference type="Gene3D" id="1.10.3470.10">
    <property type="entry name" value="ABC transporter involved in vitamin B12 uptake, BtuC"/>
    <property type="match status" value="1"/>
</dbReference>
<accession>A0AA37T3R4</accession>
<sequence>MNVLSEIKKSENKTVSRQSRFRTSVFQNMPVIGLMLLLLLVACSALMLGTVSLSLEQLQSILLGEGDPLLQFMVVEIRLPRVLSAIVTGAGFALAGLLMQILARNRLATPSIIGIDSASTTFVVIGLTAGWAIAPHWLALLGAFVTASLILVVARGTGTQGHRFIITGLGIGAIASAMTQLVLSRTNIDFVNQAFAWTVGSLNTPSVEALKIASVGILISFIITLFFRRTLQIMQFSDARAIVLGCSIDKMRLFCLVLSVVTTALAVSVVGPVGFISLLGPEVARRLLGQHKIPLLATCLVGSIFMILADLIGRTAFAPLELPVGMVTAIVGSPYLLWLLTRQPKGSI</sequence>
<dbReference type="Pfam" id="PF01032">
    <property type="entry name" value="FecCD"/>
    <property type="match status" value="1"/>
</dbReference>